<evidence type="ECO:0000256" key="1">
    <source>
        <dbReference type="SAM" id="Coils"/>
    </source>
</evidence>
<dbReference type="AlphaFoldDB" id="A0A5K1VIX0"/>
<organism evidence="2 3">
    <name type="scientific">Entamoeba histolytica</name>
    <dbReference type="NCBI Taxonomy" id="5759"/>
    <lineage>
        <taxon>Eukaryota</taxon>
        <taxon>Amoebozoa</taxon>
        <taxon>Evosea</taxon>
        <taxon>Archamoebae</taxon>
        <taxon>Mastigamoebida</taxon>
        <taxon>Entamoebidae</taxon>
        <taxon>Entamoeba</taxon>
    </lineage>
</organism>
<evidence type="ECO:0000313" key="2">
    <source>
        <dbReference type="EMBL" id="GAT95265.1"/>
    </source>
</evidence>
<dbReference type="VEuPathDB" id="AmoebaDB:EHI8A_051740"/>
<feature type="coiled-coil region" evidence="1">
    <location>
        <begin position="77"/>
        <end position="114"/>
    </location>
</feature>
<dbReference type="VEuPathDB" id="AmoebaDB:EHI7A_052190"/>
<keyword evidence="1" id="KW-0175">Coiled coil</keyword>
<sequence>MSTVNDSLCTSETTDTCVIFEVSNTIKEIEETSNGPYSKNGWGNDSSSTIVQPINPEFIVFPVDEESEKKMYANEVNIQILKEIEATMNKLQKANKKKDKLARLTGRRNSLEKISPFLVSETSEEAIRNGNLVLKSDHIKQKIGERPDPIILSKHVVDNKKSFDKNEWKTKEKINKISKIFGRPDSIRTIALLLQSSSPNEAIINSIKLKKMEKLKKLAGIE</sequence>
<proteinExistence type="predicted"/>
<accession>A0A5K1VIX0</accession>
<dbReference type="Proteomes" id="UP000078387">
    <property type="component" value="Unassembled WGS sequence"/>
</dbReference>
<dbReference type="VEuPathDB" id="AmoebaDB:EHI_165100"/>
<name>A0A5K1VIX0_ENTHI</name>
<dbReference type="OMA" id="CWENDSS"/>
<evidence type="ECO:0000313" key="3">
    <source>
        <dbReference type="Proteomes" id="UP000078387"/>
    </source>
</evidence>
<dbReference type="EMBL" id="BDEQ01000001">
    <property type="protein sequence ID" value="GAT95265.1"/>
    <property type="molecule type" value="Genomic_DNA"/>
</dbReference>
<dbReference type="VEuPathDB" id="AmoebaDB:EHI5A_086180"/>
<dbReference type="VEuPathDB" id="AmoebaDB:KM1_099910"/>
<gene>
    <name evidence="2" type="ORF">CL6EHI_165100</name>
</gene>
<comment type="caution">
    <text evidence="2">The sequence shown here is derived from an EMBL/GenBank/DDBJ whole genome shotgun (WGS) entry which is preliminary data.</text>
</comment>
<reference evidence="2 3" key="1">
    <citation type="submission" date="2016-05" db="EMBL/GenBank/DDBJ databases">
        <title>First whole genome sequencing of Entamoeba histolytica HM1:IMSS-clone-6.</title>
        <authorList>
            <person name="Mukherjee Avik.K."/>
            <person name="Izumyama S."/>
            <person name="Nakada-Tsukui K."/>
            <person name="Nozaki T."/>
        </authorList>
    </citation>
    <scope>NUCLEOTIDE SEQUENCE [LARGE SCALE GENOMIC DNA]</scope>
    <source>
        <strain evidence="2 3">HM1:IMSS clone 6</strain>
    </source>
</reference>
<protein>
    <submittedName>
        <fullName evidence="2">Uncharacterized protein</fullName>
    </submittedName>
</protein>